<gene>
    <name evidence="1" type="ORF">BDW59DRAFT_159624</name>
</gene>
<proteinExistence type="predicted"/>
<dbReference type="Gene3D" id="1.10.630.10">
    <property type="entry name" value="Cytochrome P450"/>
    <property type="match status" value="1"/>
</dbReference>
<name>A0ABR4INR5_9EURO</name>
<dbReference type="InterPro" id="IPR036396">
    <property type="entry name" value="Cyt_P450_sf"/>
</dbReference>
<evidence type="ECO:0000313" key="1">
    <source>
        <dbReference type="EMBL" id="KAL2828418.1"/>
    </source>
</evidence>
<evidence type="ECO:0000313" key="2">
    <source>
        <dbReference type="Proteomes" id="UP001610335"/>
    </source>
</evidence>
<accession>A0ABR4INR5</accession>
<dbReference type="EMBL" id="JBFXLS010000020">
    <property type="protein sequence ID" value="KAL2828418.1"/>
    <property type="molecule type" value="Genomic_DNA"/>
</dbReference>
<dbReference type="Proteomes" id="UP001610335">
    <property type="component" value="Unassembled WGS sequence"/>
</dbReference>
<dbReference type="SUPFAM" id="SSF48264">
    <property type="entry name" value="Cytochrome P450"/>
    <property type="match status" value="1"/>
</dbReference>
<comment type="caution">
    <text evidence="1">The sequence shown here is derived from an EMBL/GenBank/DDBJ whole genome shotgun (WGS) entry which is preliminary data.</text>
</comment>
<keyword evidence="2" id="KW-1185">Reference proteome</keyword>
<reference evidence="1 2" key="1">
    <citation type="submission" date="2024-07" db="EMBL/GenBank/DDBJ databases">
        <title>Section-level genome sequencing and comparative genomics of Aspergillus sections Usti and Cavernicolus.</title>
        <authorList>
            <consortium name="Lawrence Berkeley National Laboratory"/>
            <person name="Nybo J.L."/>
            <person name="Vesth T.C."/>
            <person name="Theobald S."/>
            <person name="Frisvad J.C."/>
            <person name="Larsen T.O."/>
            <person name="Kjaerboelling I."/>
            <person name="Rothschild-Mancinelli K."/>
            <person name="Lyhne E.K."/>
            <person name="Kogle M.E."/>
            <person name="Barry K."/>
            <person name="Clum A."/>
            <person name="Na H."/>
            <person name="Ledsgaard L."/>
            <person name="Lin J."/>
            <person name="Lipzen A."/>
            <person name="Kuo A."/>
            <person name="Riley R."/>
            <person name="Mondo S."/>
            <person name="LaButti K."/>
            <person name="Haridas S."/>
            <person name="Pangalinan J."/>
            <person name="Salamov A.A."/>
            <person name="Simmons B.A."/>
            <person name="Magnuson J.K."/>
            <person name="Chen J."/>
            <person name="Drula E."/>
            <person name="Henrissat B."/>
            <person name="Wiebenga A."/>
            <person name="Lubbers R.J."/>
            <person name="Gomes A.C."/>
            <person name="Makela M.R."/>
            <person name="Stajich J."/>
            <person name="Grigoriev I.V."/>
            <person name="Mortensen U.H."/>
            <person name="De vries R.P."/>
            <person name="Baker S.E."/>
            <person name="Andersen M.R."/>
        </authorList>
    </citation>
    <scope>NUCLEOTIDE SEQUENCE [LARGE SCALE GENOMIC DNA]</scope>
    <source>
        <strain evidence="1 2">CBS 600.67</strain>
    </source>
</reference>
<protein>
    <submittedName>
        <fullName evidence="1">Uncharacterized protein</fullName>
    </submittedName>
</protein>
<organism evidence="1 2">
    <name type="scientific">Aspergillus cavernicola</name>
    <dbReference type="NCBI Taxonomy" id="176166"/>
    <lineage>
        <taxon>Eukaryota</taxon>
        <taxon>Fungi</taxon>
        <taxon>Dikarya</taxon>
        <taxon>Ascomycota</taxon>
        <taxon>Pezizomycotina</taxon>
        <taxon>Eurotiomycetes</taxon>
        <taxon>Eurotiomycetidae</taxon>
        <taxon>Eurotiales</taxon>
        <taxon>Aspergillaceae</taxon>
        <taxon>Aspergillus</taxon>
        <taxon>Aspergillus subgen. Nidulantes</taxon>
    </lineage>
</organism>
<sequence length="91" mass="10148">MEALSFTAVFIKGTFELPNSVPFFGHLKPLGNDYASAFQPFYTDHAHEVVQAKLGNRPILVLNSFQAPQEFMVKNASATIGRPLFYTFHGI</sequence>